<evidence type="ECO:0000313" key="3">
    <source>
        <dbReference type="Proteomes" id="UP000030403"/>
    </source>
</evidence>
<dbReference type="Pfam" id="PF01575">
    <property type="entry name" value="MaoC_dehydratas"/>
    <property type="match status" value="1"/>
</dbReference>
<dbReference type="PANTHER" id="PTHR43841:SF3">
    <property type="entry name" value="(3R)-HYDROXYACYL-ACP DEHYDRATASE SUBUNIT HADB"/>
    <property type="match status" value="1"/>
</dbReference>
<dbReference type="SUPFAM" id="SSF54637">
    <property type="entry name" value="Thioesterase/thiol ester dehydrase-isomerase"/>
    <property type="match status" value="1"/>
</dbReference>
<dbReference type="Gene3D" id="3.10.129.10">
    <property type="entry name" value="Hotdog Thioesterase"/>
    <property type="match status" value="1"/>
</dbReference>
<dbReference type="PANTHER" id="PTHR43841">
    <property type="entry name" value="3-HYDROXYACYL-THIOESTER DEHYDRATASE HTDX-RELATED"/>
    <property type="match status" value="1"/>
</dbReference>
<name>A0A0A5G8J1_9BACI</name>
<protein>
    <submittedName>
        <fullName evidence="2">MaoC family dehydratase</fullName>
    </submittedName>
</protein>
<organism evidence="2 3">
    <name type="scientific">Pontibacillus marinus BH030004 = DSM 16465</name>
    <dbReference type="NCBI Taxonomy" id="1385511"/>
    <lineage>
        <taxon>Bacteria</taxon>
        <taxon>Bacillati</taxon>
        <taxon>Bacillota</taxon>
        <taxon>Bacilli</taxon>
        <taxon>Bacillales</taxon>
        <taxon>Bacillaceae</taxon>
        <taxon>Pontibacillus</taxon>
    </lineage>
</organism>
<sequence length="130" mass="13935">MKGFKKGDELPPITIPEITAEHISHYAEGSGDYASIHLDKSAAQEAGFARPIAHGMWSMALGGKLVSKWLSSNVLVTSYNVSFITPVMIGDSLIVKGHLLDVDQGSAEIKVKGVNQREETVIKGTMVVKG</sequence>
<gene>
    <name evidence="2" type="ORF">N783_06205</name>
</gene>
<dbReference type="RefSeq" id="WP_051255187.1">
    <property type="nucleotide sequence ID" value="NZ_AVPF01000015.1"/>
</dbReference>
<dbReference type="EMBL" id="AVPF01000015">
    <property type="protein sequence ID" value="KGX89451.1"/>
    <property type="molecule type" value="Genomic_DNA"/>
</dbReference>
<accession>A0A0A5G8J1</accession>
<dbReference type="Proteomes" id="UP000030403">
    <property type="component" value="Unassembled WGS sequence"/>
</dbReference>
<evidence type="ECO:0000259" key="1">
    <source>
        <dbReference type="Pfam" id="PF01575"/>
    </source>
</evidence>
<dbReference type="eggNOG" id="COG2030">
    <property type="taxonomic scope" value="Bacteria"/>
</dbReference>
<dbReference type="InterPro" id="IPR029069">
    <property type="entry name" value="HotDog_dom_sf"/>
</dbReference>
<comment type="caution">
    <text evidence="2">The sequence shown here is derived from an EMBL/GenBank/DDBJ whole genome shotgun (WGS) entry which is preliminary data.</text>
</comment>
<dbReference type="OrthoDB" id="9801625at2"/>
<dbReference type="InterPro" id="IPR002539">
    <property type="entry name" value="MaoC-like_dom"/>
</dbReference>
<keyword evidence="3" id="KW-1185">Reference proteome</keyword>
<dbReference type="STRING" id="1385511.GCA_000425225_00501"/>
<proteinExistence type="predicted"/>
<feature type="domain" description="MaoC-like" evidence="1">
    <location>
        <begin position="18"/>
        <end position="116"/>
    </location>
</feature>
<evidence type="ECO:0000313" key="2">
    <source>
        <dbReference type="EMBL" id="KGX89451.1"/>
    </source>
</evidence>
<reference evidence="2 3" key="1">
    <citation type="submission" date="2013-08" db="EMBL/GenBank/DDBJ databases">
        <authorList>
            <person name="Huang J."/>
            <person name="Wang G."/>
        </authorList>
    </citation>
    <scope>NUCLEOTIDE SEQUENCE [LARGE SCALE GENOMIC DNA]</scope>
    <source>
        <strain evidence="2 3">BH030004</strain>
    </source>
</reference>
<dbReference type="AlphaFoldDB" id="A0A0A5G8J1"/>